<evidence type="ECO:0000259" key="3">
    <source>
        <dbReference type="PROSITE" id="PS50821"/>
    </source>
</evidence>
<feature type="compositionally biased region" description="Polar residues" evidence="2">
    <location>
        <begin position="1225"/>
        <end position="1235"/>
    </location>
</feature>
<dbReference type="Proteomes" id="UP000309038">
    <property type="component" value="Unassembled WGS sequence"/>
</dbReference>
<dbReference type="Gene3D" id="2.170.260.10">
    <property type="entry name" value="paz domain"/>
    <property type="match status" value="1"/>
</dbReference>
<dbReference type="EMBL" id="SGPJ01000012">
    <property type="protein sequence ID" value="THH02032.1"/>
    <property type="molecule type" value="Genomic_DNA"/>
</dbReference>
<feature type="compositionally biased region" description="Basic and acidic residues" evidence="2">
    <location>
        <begin position="1"/>
        <end position="11"/>
    </location>
</feature>
<dbReference type="PROSITE" id="PS50822">
    <property type="entry name" value="PIWI"/>
    <property type="match status" value="1"/>
</dbReference>
<feature type="compositionally biased region" description="Basic and acidic residues" evidence="2">
    <location>
        <begin position="237"/>
        <end position="247"/>
    </location>
</feature>
<evidence type="ECO:0000259" key="4">
    <source>
        <dbReference type="PROSITE" id="PS50822"/>
    </source>
</evidence>
<organism evidence="5 6">
    <name type="scientific">Hermanssonia centrifuga</name>
    <dbReference type="NCBI Taxonomy" id="98765"/>
    <lineage>
        <taxon>Eukaryota</taxon>
        <taxon>Fungi</taxon>
        <taxon>Dikarya</taxon>
        <taxon>Basidiomycota</taxon>
        <taxon>Agaricomycotina</taxon>
        <taxon>Agaricomycetes</taxon>
        <taxon>Polyporales</taxon>
        <taxon>Meruliaceae</taxon>
        <taxon>Hermanssonia</taxon>
    </lineage>
</organism>
<dbReference type="CDD" id="cd04657">
    <property type="entry name" value="Piwi_ago-like"/>
    <property type="match status" value="1"/>
</dbReference>
<keyword evidence="6" id="KW-1185">Reference proteome</keyword>
<feature type="compositionally biased region" description="Basic and acidic residues" evidence="2">
    <location>
        <begin position="61"/>
        <end position="79"/>
    </location>
</feature>
<dbReference type="PROSITE" id="PS50821">
    <property type="entry name" value="PAZ"/>
    <property type="match status" value="1"/>
</dbReference>
<dbReference type="CDD" id="cd02846">
    <property type="entry name" value="PAZ_argonaute_like"/>
    <property type="match status" value="1"/>
</dbReference>
<evidence type="ECO:0000313" key="5">
    <source>
        <dbReference type="EMBL" id="THH02032.1"/>
    </source>
</evidence>
<protein>
    <submittedName>
        <fullName evidence="5">Uncharacterized protein</fullName>
    </submittedName>
</protein>
<dbReference type="InterPro" id="IPR036085">
    <property type="entry name" value="PAZ_dom_sf"/>
</dbReference>
<dbReference type="InterPro" id="IPR036397">
    <property type="entry name" value="RNaseH_sf"/>
</dbReference>
<evidence type="ECO:0000256" key="1">
    <source>
        <dbReference type="RuleBase" id="RU361178"/>
    </source>
</evidence>
<dbReference type="GO" id="GO:0003723">
    <property type="term" value="F:RNA binding"/>
    <property type="evidence" value="ECO:0007669"/>
    <property type="project" value="InterPro"/>
</dbReference>
<dbReference type="SMART" id="SM00949">
    <property type="entry name" value="PAZ"/>
    <property type="match status" value="1"/>
</dbReference>
<dbReference type="Gene3D" id="3.40.50.2300">
    <property type="match status" value="1"/>
</dbReference>
<dbReference type="Pfam" id="PF02171">
    <property type="entry name" value="Piwi"/>
    <property type="match status" value="1"/>
</dbReference>
<comment type="caution">
    <text evidence="5">The sequence shown here is derived from an EMBL/GenBank/DDBJ whole genome shotgun (WGS) entry which is preliminary data.</text>
</comment>
<dbReference type="InterPro" id="IPR032472">
    <property type="entry name" value="ArgoL2"/>
</dbReference>
<feature type="region of interest" description="Disordered" evidence="2">
    <location>
        <begin position="220"/>
        <end position="247"/>
    </location>
</feature>
<gene>
    <name evidence="5" type="ORF">EW026_g753</name>
</gene>
<name>A0A4S4KTN1_9APHY</name>
<feature type="region of interest" description="Disordered" evidence="2">
    <location>
        <begin position="1210"/>
        <end position="1236"/>
    </location>
</feature>
<sequence>MNRGARGERGGGRGSPGSGRGSPGGDGYRGRGGPADRGGRGGYQDRGGGGRGFDRGGGGRGFDRGGRGFDRGRGGDRGGFRGRGGPREQGGVFAPNQPAQVDARLTDNSQDQIISSLRSLSLQDTDLPTRPDFGTVGQEIKLRTNFFPVKVPKGPLYEYDVNITPAVSVKRVKRRIFQLAEQAVDWANAGLSARVAHDHASKLIAADKLPQPLVITVPFTDEDEGEELPQSKSKGGKKGDKKADKKVEKKKEYTLTITFVQDLETQSLLNYLAGHPQYRGYDIMPVISALNLILAAHPNRSMGGGVMVGRNKFFHPSATEPPFPLGGGLEAWRGFYSSVRPAHKQLMVNVNVCTTAFYTPGNLAERMQEFMNASFGARPNTFARGVRVKTTHLGYQKSVKAVSHYTAKTYSFEVEGLGKRTVEEYFKERYNITLRYPGLPLVDVGGQKKNYLPMEICVILEKQPFKGKLLDEHTAEMIKVACRPPNVNAGAIVNRGLDELGFVQTASPLGAFGVSIGREMAVVPGRILPSPNIRYAAGAPRVDERASWNLRDVKFSIGGKLNNWAVLVIKEANSNRDEFEGPNDPELLRTVKGFADMCRKSGMSVSPQQPVCAMARLPPKQKEDPIRKQAVKAIQDALRTIKPKPTFILVVLSNKDRHVYSGIKHLCDVFLDVPTCCVQSSNIRKEKGQLQYFANVALKLNMKMGGVNHTMEGANTRWLKQEPTMLVGMDVTHPGFGTVKGTPSIAAVVASVDEYFGQFPASLRIQESKKEMVSALADMMVERLKAFQAKSKKLPQRIIVYRDGVSEGQFAHVVVYEMPEIRDAFKKFTTAKGPYSPKLTIVVCGKRHHTRFFPTEAQQAAGDGNPRPGTVVDRGVTAVYEFDFFLQAHGGLQGTTRPTHYYVVHDEIGFKADQLQTLTNEVSYMFARATKAVSLVSPAYYADLAFFPSSPYPQTPLDDLPSINPDALDHNVVIPYSVHRIYAPEIHAEKRDAGHELDGPGGAIEDFSPCIDGSLSPVVVSSHSTDTSGHTFFSQNGSQQHRTDDELGLSPAINLDIHSGEAENYSHTLNTHAAQVYFSLRLDRLLLQVLDEQNGHLTDKATFCPAVSPESLFSLAQSASGLDSSFSASNSMDASDSLSHDNAIISAKASVDSFSVSSLSVSSLSASHTSSRSVSSSSVSTVLPATDQDSESSYEVFSPVKFTGRYVYDTHPDEDQECDGDPGILSSSSAGSDQVPSVEAEYSELWSSRNDPSLILRTPVTYKILDAAHGIVPLAPRKMQIEGKKIPPIVKRHWRLLGSTK</sequence>
<dbReference type="PANTHER" id="PTHR22891">
    <property type="entry name" value="EUKARYOTIC TRANSLATION INITIATION FACTOR 2C"/>
    <property type="match status" value="1"/>
</dbReference>
<proteinExistence type="inferred from homology"/>
<dbReference type="Pfam" id="PF02170">
    <property type="entry name" value="PAZ"/>
    <property type="match status" value="1"/>
</dbReference>
<feature type="domain" description="PAZ" evidence="3">
    <location>
        <begin position="366"/>
        <end position="461"/>
    </location>
</feature>
<dbReference type="Pfam" id="PF16486">
    <property type="entry name" value="ArgoN"/>
    <property type="match status" value="1"/>
</dbReference>
<dbReference type="InterPro" id="IPR003100">
    <property type="entry name" value="PAZ_dom"/>
</dbReference>
<dbReference type="SMART" id="SM00950">
    <property type="entry name" value="Piwi"/>
    <property type="match status" value="1"/>
</dbReference>
<accession>A0A4S4KTN1</accession>
<dbReference type="SUPFAM" id="SSF101690">
    <property type="entry name" value="PAZ domain"/>
    <property type="match status" value="1"/>
</dbReference>
<dbReference type="Pfam" id="PF16488">
    <property type="entry name" value="ArgoL2"/>
    <property type="match status" value="1"/>
</dbReference>
<feature type="region of interest" description="Disordered" evidence="2">
    <location>
        <begin position="1"/>
        <end position="98"/>
    </location>
</feature>
<dbReference type="InterPro" id="IPR032474">
    <property type="entry name" value="Argonaute_N"/>
</dbReference>
<dbReference type="InterPro" id="IPR012337">
    <property type="entry name" value="RNaseH-like_sf"/>
</dbReference>
<feature type="domain" description="Piwi" evidence="4">
    <location>
        <begin position="647"/>
        <end position="945"/>
    </location>
</feature>
<dbReference type="InterPro" id="IPR045246">
    <property type="entry name" value="Piwi_ago-like"/>
</dbReference>
<feature type="compositionally biased region" description="Gly residues" evidence="2">
    <location>
        <begin position="12"/>
        <end position="60"/>
    </location>
</feature>
<evidence type="ECO:0000313" key="6">
    <source>
        <dbReference type="Proteomes" id="UP000309038"/>
    </source>
</evidence>
<evidence type="ECO:0000256" key="2">
    <source>
        <dbReference type="SAM" id="MobiDB-lite"/>
    </source>
</evidence>
<comment type="similarity">
    <text evidence="1">Belongs to the argonaute family.</text>
</comment>
<dbReference type="SUPFAM" id="SSF53098">
    <property type="entry name" value="Ribonuclease H-like"/>
    <property type="match status" value="1"/>
</dbReference>
<dbReference type="Pfam" id="PF08699">
    <property type="entry name" value="ArgoL1"/>
    <property type="match status" value="1"/>
</dbReference>
<dbReference type="Gene3D" id="3.30.420.10">
    <property type="entry name" value="Ribonuclease H-like superfamily/Ribonuclease H"/>
    <property type="match status" value="1"/>
</dbReference>
<dbReference type="InterPro" id="IPR014811">
    <property type="entry name" value="ArgoL1"/>
</dbReference>
<dbReference type="InterPro" id="IPR003165">
    <property type="entry name" value="Piwi"/>
</dbReference>
<dbReference type="SMART" id="SM01163">
    <property type="entry name" value="DUF1785"/>
    <property type="match status" value="1"/>
</dbReference>
<reference evidence="5 6" key="1">
    <citation type="submission" date="2019-02" db="EMBL/GenBank/DDBJ databases">
        <title>Genome sequencing of the rare red list fungi Phlebia centrifuga.</title>
        <authorList>
            <person name="Buettner E."/>
            <person name="Kellner H."/>
        </authorList>
    </citation>
    <scope>NUCLEOTIDE SEQUENCE [LARGE SCALE GENOMIC DNA]</scope>
    <source>
        <strain evidence="5 6">DSM 108282</strain>
    </source>
</reference>